<evidence type="ECO:0000256" key="12">
    <source>
        <dbReference type="ARBA" id="ARBA00023295"/>
    </source>
</evidence>
<evidence type="ECO:0000256" key="11">
    <source>
        <dbReference type="ARBA" id="ARBA00023228"/>
    </source>
</evidence>
<dbReference type="PANTHER" id="PTHR10030">
    <property type="entry name" value="ALPHA-L-FUCOSIDASE"/>
    <property type="match status" value="1"/>
</dbReference>
<evidence type="ECO:0000256" key="8">
    <source>
        <dbReference type="ARBA" id="ARBA00022801"/>
    </source>
</evidence>
<dbReference type="GO" id="GO:0005764">
    <property type="term" value="C:lysosome"/>
    <property type="evidence" value="ECO:0007669"/>
    <property type="project" value="UniProtKB-SubCell"/>
</dbReference>
<keyword evidence="10" id="KW-0325">Glycoprotein</keyword>
<evidence type="ECO:0000256" key="5">
    <source>
        <dbReference type="ARBA" id="ARBA00012662"/>
    </source>
</evidence>
<dbReference type="GO" id="GO:0006004">
    <property type="term" value="P:fucose metabolic process"/>
    <property type="evidence" value="ECO:0007669"/>
    <property type="project" value="InterPro"/>
</dbReference>
<dbReference type="Gene3D" id="3.20.20.80">
    <property type="entry name" value="Glycosidases"/>
    <property type="match status" value="1"/>
</dbReference>
<dbReference type="GO" id="GO:0006629">
    <property type="term" value="P:lipid metabolic process"/>
    <property type="evidence" value="ECO:0007669"/>
    <property type="project" value="UniProtKB-KW"/>
</dbReference>
<dbReference type="SUPFAM" id="SSF51445">
    <property type="entry name" value="(Trans)glycosidases"/>
    <property type="match status" value="1"/>
</dbReference>
<evidence type="ECO:0000256" key="3">
    <source>
        <dbReference type="ARBA" id="ARBA00007951"/>
    </source>
</evidence>
<comment type="subunit">
    <text evidence="4">Homotetramer.</text>
</comment>
<feature type="domain" description="Glycoside hydrolase family 29 N-terminal" evidence="15">
    <location>
        <begin position="1"/>
        <end position="145"/>
    </location>
</feature>
<evidence type="ECO:0000256" key="4">
    <source>
        <dbReference type="ARBA" id="ARBA00011881"/>
    </source>
</evidence>
<accession>A0A8B9ZC34</accession>
<dbReference type="AlphaFoldDB" id="A0A8B9ZC34"/>
<evidence type="ECO:0000256" key="6">
    <source>
        <dbReference type="ARBA" id="ARBA00014025"/>
    </source>
</evidence>
<comment type="similarity">
    <text evidence="3">Belongs to the glycosyl hydrolase 29 family.</text>
</comment>
<dbReference type="Gene3D" id="2.60.40.1180">
    <property type="entry name" value="Golgi alpha-mannosidase II"/>
    <property type="match status" value="1"/>
</dbReference>
<reference evidence="17" key="3">
    <citation type="submission" date="2025-09" db="UniProtKB">
        <authorList>
            <consortium name="Ensembl"/>
        </authorList>
    </citation>
    <scope>IDENTIFICATION</scope>
</reference>
<keyword evidence="11" id="KW-0458">Lysosome</keyword>
<organism evidence="17 18">
    <name type="scientific">Anas platyrhynchos</name>
    <name type="common">Mallard</name>
    <name type="synonym">Anas boschas</name>
    <dbReference type="NCBI Taxonomy" id="8839"/>
    <lineage>
        <taxon>Eukaryota</taxon>
        <taxon>Metazoa</taxon>
        <taxon>Chordata</taxon>
        <taxon>Craniata</taxon>
        <taxon>Vertebrata</taxon>
        <taxon>Euteleostomi</taxon>
        <taxon>Archelosauria</taxon>
        <taxon>Archosauria</taxon>
        <taxon>Dinosauria</taxon>
        <taxon>Saurischia</taxon>
        <taxon>Theropoda</taxon>
        <taxon>Coelurosauria</taxon>
        <taxon>Aves</taxon>
        <taxon>Neognathae</taxon>
        <taxon>Galloanserae</taxon>
        <taxon>Anseriformes</taxon>
        <taxon>Anatidae</taxon>
        <taxon>Anatinae</taxon>
        <taxon>Anas</taxon>
    </lineage>
</organism>
<dbReference type="EC" id="3.2.1.51" evidence="5"/>
<protein>
    <recommendedName>
        <fullName evidence="6">Tissue alpha-L-fucosidase</fullName>
        <ecNumber evidence="5">3.2.1.51</ecNumber>
    </recommendedName>
    <alternativeName>
        <fullName evidence="13">Alpha-L-fucosidase I</fullName>
    </alternativeName>
    <alternativeName>
        <fullName evidence="14">Alpha-L-fucoside fucohydrolase 1</fullName>
    </alternativeName>
</protein>
<dbReference type="Ensembl" id="ENSAPLT00020009680.1">
    <property type="protein sequence ID" value="ENSAPLP00020009002.1"/>
    <property type="gene ID" value="ENSAPLG00020006629.1"/>
</dbReference>
<comment type="subcellular location">
    <subcellularLocation>
        <location evidence="2">Lysosome</location>
    </subcellularLocation>
</comment>
<dbReference type="InterPro" id="IPR057739">
    <property type="entry name" value="Glyco_hydro_29_N"/>
</dbReference>
<dbReference type="InterPro" id="IPR000933">
    <property type="entry name" value="Glyco_hydro_29"/>
</dbReference>
<evidence type="ECO:0000256" key="13">
    <source>
        <dbReference type="ARBA" id="ARBA00031765"/>
    </source>
</evidence>
<dbReference type="InterPro" id="IPR017853">
    <property type="entry name" value="GH"/>
</dbReference>
<dbReference type="PRINTS" id="PR00741">
    <property type="entry name" value="GLHYDRLASE29"/>
</dbReference>
<dbReference type="GO" id="GO:0004560">
    <property type="term" value="F:alpha-L-fucosidase activity"/>
    <property type="evidence" value="ECO:0007669"/>
    <property type="project" value="UniProtKB-EC"/>
</dbReference>
<evidence type="ECO:0000313" key="17">
    <source>
        <dbReference type="Ensembl" id="ENSAPLP00020009002.1"/>
    </source>
</evidence>
<dbReference type="Pfam" id="PF16757">
    <property type="entry name" value="Fucosidase_C"/>
    <property type="match status" value="1"/>
</dbReference>
<evidence type="ECO:0000256" key="7">
    <source>
        <dbReference type="ARBA" id="ARBA00022729"/>
    </source>
</evidence>
<keyword evidence="7" id="KW-0732">Signal</keyword>
<keyword evidence="8" id="KW-0378">Hydrolase</keyword>
<evidence type="ECO:0000259" key="15">
    <source>
        <dbReference type="Pfam" id="PF01120"/>
    </source>
</evidence>
<keyword evidence="12" id="KW-0326">Glycosidase</keyword>
<keyword evidence="9" id="KW-0443">Lipid metabolism</keyword>
<evidence type="ECO:0000256" key="14">
    <source>
        <dbReference type="ARBA" id="ARBA00032971"/>
    </source>
</evidence>
<sequence>MPELYDLVLKYKPDLIWSDGDWEAPDSYWNSTSFLAWLYNDSPVKDTVVVNDRWCNNCSCHHGGYYNSHKWEMCSSIDKLSWGYRSNMHIDELMDEASIIEELVKTVSFGGNYLLNVGPTKEGVIAPIFEERLLALGRWLDTNGEAIYESKPWRVQVEDTGTLLKGPVVYAIFLAWPQDNVLQLSSPTPSPVSMLGFAGALQWQKAPGKGLLVTLPPLPPSPLSTQPGWALRLQGVQ</sequence>
<dbReference type="InterPro" id="IPR016286">
    <property type="entry name" value="FUC_metazoa-typ"/>
</dbReference>
<evidence type="ECO:0000256" key="10">
    <source>
        <dbReference type="ARBA" id="ARBA00023180"/>
    </source>
</evidence>
<evidence type="ECO:0000256" key="1">
    <source>
        <dbReference type="ARBA" id="ARBA00004071"/>
    </source>
</evidence>
<dbReference type="GO" id="GO:0016139">
    <property type="term" value="P:glycoside catabolic process"/>
    <property type="evidence" value="ECO:0007669"/>
    <property type="project" value="TreeGrafter"/>
</dbReference>
<dbReference type="SMART" id="SM00812">
    <property type="entry name" value="Alpha_L_fucos"/>
    <property type="match status" value="1"/>
</dbReference>
<dbReference type="PANTHER" id="PTHR10030:SF2">
    <property type="entry name" value="TISSUE ALPHA-L-FUCOSIDASE"/>
    <property type="match status" value="1"/>
</dbReference>
<evidence type="ECO:0000313" key="18">
    <source>
        <dbReference type="Proteomes" id="UP000694400"/>
    </source>
</evidence>
<evidence type="ECO:0000259" key="16">
    <source>
        <dbReference type="Pfam" id="PF16757"/>
    </source>
</evidence>
<reference evidence="17" key="2">
    <citation type="submission" date="2025-08" db="UniProtKB">
        <authorList>
            <consortium name="Ensembl"/>
        </authorList>
    </citation>
    <scope>IDENTIFICATION</scope>
</reference>
<dbReference type="Pfam" id="PF01120">
    <property type="entry name" value="Alpha_L_fucos"/>
    <property type="match status" value="1"/>
</dbReference>
<dbReference type="InterPro" id="IPR013780">
    <property type="entry name" value="Glyco_hydro_b"/>
</dbReference>
<comment type="function">
    <text evidence="1">Alpha-L-fucosidase is responsible for hydrolyzing the alpha-1,6-linked fucose joined to the reducing-end N-acetylglucosamine of the carbohydrate moieties of glycoproteins.</text>
</comment>
<evidence type="ECO:0000256" key="2">
    <source>
        <dbReference type="ARBA" id="ARBA00004371"/>
    </source>
</evidence>
<reference evidence="17" key="1">
    <citation type="submission" date="2019-08" db="EMBL/GenBank/DDBJ databases">
        <title>Three high-quality genomes provides insights into domestication of ducks.</title>
        <authorList>
            <person name="Hou Z.C."/>
            <person name="Zhu F."/>
            <person name="Yin Z.T."/>
            <person name="Zhang F."/>
        </authorList>
    </citation>
    <scope>NUCLEOTIDE SEQUENCE [LARGE SCALE GENOMIC DNA]</scope>
</reference>
<name>A0A8B9ZC34_ANAPL</name>
<feature type="domain" description="Alpha-L-fucosidase C-terminal" evidence="16">
    <location>
        <begin position="168"/>
        <end position="234"/>
    </location>
</feature>
<dbReference type="InterPro" id="IPR031919">
    <property type="entry name" value="Fucosidase_C"/>
</dbReference>
<dbReference type="Proteomes" id="UP000694400">
    <property type="component" value="Chromosome 24"/>
</dbReference>
<proteinExistence type="inferred from homology"/>
<evidence type="ECO:0000256" key="9">
    <source>
        <dbReference type="ARBA" id="ARBA00023098"/>
    </source>
</evidence>